<keyword evidence="3" id="KW-1185">Reference proteome</keyword>
<evidence type="ECO:0000313" key="3">
    <source>
        <dbReference type="Proteomes" id="UP001157133"/>
    </source>
</evidence>
<sequence>MKQLTPKEIGQVNGGGFLAGIAIGIAIGSLAKKAYNNYQQSKKEREEAAQKAATECVNNPNCA</sequence>
<evidence type="ECO:0000256" key="1">
    <source>
        <dbReference type="SAM" id="Phobius"/>
    </source>
</evidence>
<keyword evidence="1" id="KW-0812">Transmembrane</keyword>
<reference evidence="2 3" key="1">
    <citation type="submission" date="2023-03" db="EMBL/GenBank/DDBJ databases">
        <title>Draft genome sequence of Thalassotalea eurytherma JCM 18482T.</title>
        <authorList>
            <person name="Sawabe T."/>
        </authorList>
    </citation>
    <scope>NUCLEOTIDE SEQUENCE [LARGE SCALE GENOMIC DNA]</scope>
    <source>
        <strain evidence="2 3">JCM 18482</strain>
    </source>
</reference>
<dbReference type="EMBL" id="BSSU01000005">
    <property type="protein sequence ID" value="GLX81704.1"/>
    <property type="molecule type" value="Genomic_DNA"/>
</dbReference>
<gene>
    <name evidence="2" type="ORF">theurythT_11560</name>
</gene>
<name>A0ABQ6H1E1_9GAMM</name>
<organism evidence="2 3">
    <name type="scientific">Thalassotalea eurytherma</name>
    <dbReference type="NCBI Taxonomy" id="1144278"/>
    <lineage>
        <taxon>Bacteria</taxon>
        <taxon>Pseudomonadati</taxon>
        <taxon>Pseudomonadota</taxon>
        <taxon>Gammaproteobacteria</taxon>
        <taxon>Alteromonadales</taxon>
        <taxon>Colwelliaceae</taxon>
        <taxon>Thalassotalea</taxon>
    </lineage>
</organism>
<accession>A0ABQ6H1E1</accession>
<keyword evidence="1" id="KW-1133">Transmembrane helix</keyword>
<feature type="transmembrane region" description="Helical" evidence="1">
    <location>
        <begin position="12"/>
        <end position="31"/>
    </location>
</feature>
<proteinExistence type="predicted"/>
<protein>
    <recommendedName>
        <fullName evidence="4">Class IIb bacteriocin, lactobin A/cerein 7B family</fullName>
    </recommendedName>
</protein>
<dbReference type="RefSeq" id="WP_284207044.1">
    <property type="nucleotide sequence ID" value="NZ_BSSU01000005.1"/>
</dbReference>
<keyword evidence="1" id="KW-0472">Membrane</keyword>
<evidence type="ECO:0000313" key="2">
    <source>
        <dbReference type="EMBL" id="GLX81704.1"/>
    </source>
</evidence>
<evidence type="ECO:0008006" key="4">
    <source>
        <dbReference type="Google" id="ProtNLM"/>
    </source>
</evidence>
<comment type="caution">
    <text evidence="2">The sequence shown here is derived from an EMBL/GenBank/DDBJ whole genome shotgun (WGS) entry which is preliminary data.</text>
</comment>
<dbReference type="Proteomes" id="UP001157133">
    <property type="component" value="Unassembled WGS sequence"/>
</dbReference>